<reference evidence="9 10" key="1">
    <citation type="journal article" date="2016" name="BMC Genomics">
        <title>Genomic analysis of the nitrate-respiring Sphingopyxis granuli (formerly Sphingomonas macrogoltabida) strain TFA.</title>
        <authorList>
            <person name="Garcia-Romero I."/>
            <person name="Perez-Pulido A.J."/>
            <person name="Gonzalez-Flores Y.E."/>
            <person name="Reyes-Ramirez F."/>
            <person name="Santero E."/>
            <person name="Floriano B."/>
        </authorList>
    </citation>
    <scope>NUCLEOTIDE SEQUENCE [LARGE SCALE GENOMIC DNA]</scope>
    <source>
        <strain evidence="9 10">TFA</strain>
    </source>
</reference>
<dbReference type="CDD" id="cd00009">
    <property type="entry name" value="AAA"/>
    <property type="match status" value="1"/>
</dbReference>
<evidence type="ECO:0000313" key="9">
    <source>
        <dbReference type="EMBL" id="AMG76434.1"/>
    </source>
</evidence>
<keyword evidence="6" id="KW-0010">Activator</keyword>
<dbReference type="FunFam" id="3.40.50.300:FF:000006">
    <property type="entry name" value="DNA-binding transcriptional regulator NtrC"/>
    <property type="match status" value="1"/>
</dbReference>
<dbReference type="Gene3D" id="1.10.10.60">
    <property type="entry name" value="Homeodomain-like"/>
    <property type="match status" value="1"/>
</dbReference>
<keyword evidence="9" id="KW-0378">Hydrolase</keyword>
<gene>
    <name evidence="9" type="primary">nifA6</name>
    <name evidence="9" type="ORF">SGRAN_4107</name>
</gene>
<dbReference type="InterPro" id="IPR025943">
    <property type="entry name" value="Sigma_54_int_dom_ATP-bd_2"/>
</dbReference>
<dbReference type="GO" id="GO:0000160">
    <property type="term" value="P:phosphorelay signal transduction system"/>
    <property type="evidence" value="ECO:0007669"/>
    <property type="project" value="UniProtKB-KW"/>
</dbReference>
<keyword evidence="1" id="KW-0547">Nucleotide-binding</keyword>
<dbReference type="SUPFAM" id="SSF46689">
    <property type="entry name" value="Homeodomain-like"/>
    <property type="match status" value="1"/>
</dbReference>
<dbReference type="Proteomes" id="UP000058599">
    <property type="component" value="Chromosome"/>
</dbReference>
<dbReference type="KEGG" id="sgi:SGRAN_4107"/>
<dbReference type="SUPFAM" id="SSF52540">
    <property type="entry name" value="P-loop containing nucleoside triphosphate hydrolases"/>
    <property type="match status" value="1"/>
</dbReference>
<keyword evidence="10" id="KW-1185">Reference proteome</keyword>
<dbReference type="AlphaFoldDB" id="A0AA86L4P4"/>
<dbReference type="PROSITE" id="PS50045">
    <property type="entry name" value="SIGMA54_INTERACT_4"/>
    <property type="match status" value="1"/>
</dbReference>
<protein>
    <submittedName>
        <fullName evidence="9">Nif-specific regulatory protein</fullName>
        <ecNumber evidence="9">3.6.1.15</ecNumber>
    </submittedName>
</protein>
<keyword evidence="3" id="KW-0902">Two-component regulatory system</keyword>
<dbReference type="PANTHER" id="PTHR32071">
    <property type="entry name" value="TRANSCRIPTIONAL REGULATORY PROTEIN"/>
    <property type="match status" value="1"/>
</dbReference>
<evidence type="ECO:0000256" key="2">
    <source>
        <dbReference type="ARBA" id="ARBA00022840"/>
    </source>
</evidence>
<evidence type="ECO:0000256" key="5">
    <source>
        <dbReference type="ARBA" id="ARBA00023125"/>
    </source>
</evidence>
<dbReference type="SMART" id="SM00382">
    <property type="entry name" value="AAA"/>
    <property type="match status" value="1"/>
</dbReference>
<dbReference type="InterPro" id="IPR058031">
    <property type="entry name" value="AAA_lid_NorR"/>
</dbReference>
<dbReference type="Gene3D" id="3.40.50.300">
    <property type="entry name" value="P-loop containing nucleotide triphosphate hydrolases"/>
    <property type="match status" value="1"/>
</dbReference>
<dbReference type="Pfam" id="PF02954">
    <property type="entry name" value="HTH_8"/>
    <property type="match status" value="1"/>
</dbReference>
<keyword evidence="2" id="KW-0067">ATP-binding</keyword>
<evidence type="ECO:0000259" key="8">
    <source>
        <dbReference type="PROSITE" id="PS50045"/>
    </source>
</evidence>
<evidence type="ECO:0000256" key="4">
    <source>
        <dbReference type="ARBA" id="ARBA00023015"/>
    </source>
</evidence>
<dbReference type="PANTHER" id="PTHR32071:SF117">
    <property type="entry name" value="PTS-DEPENDENT DIHYDROXYACETONE KINASE OPERON REGULATORY PROTEIN-RELATED"/>
    <property type="match status" value="1"/>
</dbReference>
<dbReference type="InterPro" id="IPR027417">
    <property type="entry name" value="P-loop_NTPase"/>
</dbReference>
<dbReference type="GO" id="GO:0043565">
    <property type="term" value="F:sequence-specific DNA binding"/>
    <property type="evidence" value="ECO:0007669"/>
    <property type="project" value="InterPro"/>
</dbReference>
<dbReference type="InterPro" id="IPR003593">
    <property type="entry name" value="AAA+_ATPase"/>
</dbReference>
<dbReference type="InterPro" id="IPR009057">
    <property type="entry name" value="Homeodomain-like_sf"/>
</dbReference>
<evidence type="ECO:0000256" key="6">
    <source>
        <dbReference type="ARBA" id="ARBA00023159"/>
    </source>
</evidence>
<evidence type="ECO:0000256" key="7">
    <source>
        <dbReference type="ARBA" id="ARBA00023163"/>
    </source>
</evidence>
<dbReference type="GO" id="GO:0005524">
    <property type="term" value="F:ATP binding"/>
    <property type="evidence" value="ECO:0007669"/>
    <property type="project" value="UniProtKB-KW"/>
</dbReference>
<dbReference type="PROSITE" id="PS00676">
    <property type="entry name" value="SIGMA54_INTERACT_2"/>
    <property type="match status" value="1"/>
</dbReference>
<organism evidence="9 10">
    <name type="scientific">Sphingopyxis granuli</name>
    <dbReference type="NCBI Taxonomy" id="267128"/>
    <lineage>
        <taxon>Bacteria</taxon>
        <taxon>Pseudomonadati</taxon>
        <taxon>Pseudomonadota</taxon>
        <taxon>Alphaproteobacteria</taxon>
        <taxon>Sphingomonadales</taxon>
        <taxon>Sphingomonadaceae</taxon>
        <taxon>Sphingopyxis</taxon>
    </lineage>
</organism>
<dbReference type="GO" id="GO:0006355">
    <property type="term" value="P:regulation of DNA-templated transcription"/>
    <property type="evidence" value="ECO:0007669"/>
    <property type="project" value="InterPro"/>
</dbReference>
<name>A0AA86L4P4_9SPHN</name>
<dbReference type="PROSITE" id="PS00688">
    <property type="entry name" value="SIGMA54_INTERACT_3"/>
    <property type="match status" value="1"/>
</dbReference>
<dbReference type="InterPro" id="IPR025944">
    <property type="entry name" value="Sigma_54_int_dom_CS"/>
</dbReference>
<feature type="domain" description="Sigma-54 factor interaction" evidence="8">
    <location>
        <begin position="44"/>
        <end position="270"/>
    </location>
</feature>
<evidence type="ECO:0000313" key="10">
    <source>
        <dbReference type="Proteomes" id="UP000058599"/>
    </source>
</evidence>
<dbReference type="GO" id="GO:0017111">
    <property type="term" value="F:ribonucleoside triphosphate phosphatase activity"/>
    <property type="evidence" value="ECO:0007669"/>
    <property type="project" value="UniProtKB-EC"/>
</dbReference>
<dbReference type="Pfam" id="PF25601">
    <property type="entry name" value="AAA_lid_14"/>
    <property type="match status" value="1"/>
</dbReference>
<dbReference type="InterPro" id="IPR002078">
    <property type="entry name" value="Sigma_54_int"/>
</dbReference>
<dbReference type="EMBL" id="CP012199">
    <property type="protein sequence ID" value="AMG76434.1"/>
    <property type="molecule type" value="Genomic_DNA"/>
</dbReference>
<keyword evidence="5" id="KW-0238">DNA-binding</keyword>
<keyword evidence="7" id="KW-0804">Transcription</keyword>
<dbReference type="Pfam" id="PF00158">
    <property type="entry name" value="Sigma54_activat"/>
    <property type="match status" value="1"/>
</dbReference>
<keyword evidence="4" id="KW-0805">Transcription regulation</keyword>
<accession>A0AA86L4P4</accession>
<dbReference type="InterPro" id="IPR002197">
    <property type="entry name" value="HTH_Fis"/>
</dbReference>
<dbReference type="EC" id="3.6.1.15" evidence="9"/>
<dbReference type="PRINTS" id="PR01590">
    <property type="entry name" value="HTHFIS"/>
</dbReference>
<evidence type="ECO:0000256" key="3">
    <source>
        <dbReference type="ARBA" id="ARBA00023012"/>
    </source>
</evidence>
<dbReference type="Gene3D" id="1.10.8.60">
    <property type="match status" value="1"/>
</dbReference>
<evidence type="ECO:0000256" key="1">
    <source>
        <dbReference type="ARBA" id="ARBA00022741"/>
    </source>
</evidence>
<proteinExistence type="predicted"/>
<sequence length="381" mass="41105">MDNLLFTTFLNLLPIAEAPTGGAVETKMTEGGHNKAAAALEASIIGSSPAICQLRDMIRRVARSNASVMLCGPSGSGKELVARAIHDEGVRAGKAFAAINCGAIPSDLIESELFGHEKGSFTGAHARRIGHFEASDGGTLFLDEIGDMRFDMQVKLLRVLEERTIVRVGSSEMRRVDVRVISATHQDLGAAIAEGKFREDLFFRLGVIVLQVPSLASRVEDIPALIRHFQRKMPADAKCRYDDAALAVLLHHDWPGNVRELRNFVERASVLHGGETLGADDVARLLNPTAAPAPRPAVPSSLAAVQASADDAAFHAAHPKTPAPGRPIDLKREIETIELEQIHVALDLADGIISEAARLLTLKRTTLIEKMRKYGVHQQAA</sequence>